<dbReference type="Pfam" id="PF06995">
    <property type="entry name" value="Phage_P2_GpU"/>
    <property type="match status" value="1"/>
</dbReference>
<comment type="caution">
    <text evidence="1">The sequence shown here is derived from an EMBL/GenBank/DDBJ whole genome shotgun (WGS) entry which is preliminary data.</text>
</comment>
<evidence type="ECO:0000313" key="1">
    <source>
        <dbReference type="EMBL" id="MCG9024304.1"/>
    </source>
</evidence>
<dbReference type="Proteomes" id="UP001200247">
    <property type="component" value="Unassembled WGS sequence"/>
</dbReference>
<dbReference type="InterPro" id="IPR009734">
    <property type="entry name" value="Myoviridae_GpU"/>
</dbReference>
<gene>
    <name evidence="1" type="ORF">LH440_00015</name>
</gene>
<evidence type="ECO:0000313" key="2">
    <source>
        <dbReference type="Proteomes" id="UP001200247"/>
    </source>
</evidence>
<organism evidence="1 2">
    <name type="scientific">Laribacter hongkongensis</name>
    <dbReference type="NCBI Taxonomy" id="168471"/>
    <lineage>
        <taxon>Bacteria</taxon>
        <taxon>Pseudomonadati</taxon>
        <taxon>Pseudomonadota</taxon>
        <taxon>Betaproteobacteria</taxon>
        <taxon>Neisseriales</taxon>
        <taxon>Aquaspirillaceae</taxon>
        <taxon>Laribacter</taxon>
    </lineage>
</organism>
<protein>
    <submittedName>
        <fullName evidence="1">Phage tail protein</fullName>
    </submittedName>
</protein>
<dbReference type="RefSeq" id="WP_239893265.1">
    <property type="nucleotide sequence ID" value="NZ_JAJAXM010000001.1"/>
</dbReference>
<accession>A0ABD4SN97</accession>
<proteinExistence type="predicted"/>
<name>A0ABD4SN97_9NEIS</name>
<reference evidence="1 2" key="1">
    <citation type="submission" date="2021-10" db="EMBL/GenBank/DDBJ databases">
        <title>Whole-genome sequencing analysis of Laribacter hongkongensis: virulence gene profiles, carbohydrate-active enzyme prediction, and antimicrobial resistance characterization.</title>
        <authorList>
            <person name="Yuan P."/>
            <person name="Zhan Y."/>
            <person name="Chen D."/>
        </authorList>
    </citation>
    <scope>NUCLEOTIDE SEQUENCE [LARGE SCALE GENOMIC DNA]</scope>
    <source>
        <strain evidence="1 2">W67</strain>
    </source>
</reference>
<sequence>MDFMGMLMAAARAAADGVVAGQRGGNAGALPFARAAAGAMDDAWRAISGRPVIPGMTEPAGRQLRSIGLSTTQMGAWALPGDALQAALTGISDSRNRILATVSGAAGQIPGLSHLASQLPGIGSLDSVFGVIKVPAQSWQLQVSTDSEAFYFALGAAAFDELRRRSQYVLSAQDRLTRAAAVQGVSVGGETLSVSGAIWLAPHGAGHLDTLRRYGETLRPVTLTTGYGEQLGRWQIASIDDTQGALFRDGAPRKQTYAIEFTRYGEDYQDV</sequence>
<dbReference type="AlphaFoldDB" id="A0ABD4SN97"/>
<dbReference type="EMBL" id="JAJAXM010000001">
    <property type="protein sequence ID" value="MCG9024304.1"/>
    <property type="molecule type" value="Genomic_DNA"/>
</dbReference>